<keyword evidence="3" id="KW-1185">Reference proteome</keyword>
<keyword evidence="1" id="KW-0732">Signal</keyword>
<sequence>MRIRLFVPAFVLAAAAVPAADNCAVCPTTLLPGVSEIIWTLVFNRNVAKNVMFCGFRGKGRNNSTAQTFCTYNDNNGTFIANEMSLQACPKRVEVVDC</sequence>
<feature type="chain" id="PRO_5042101773" evidence="1">
    <location>
        <begin position="20"/>
        <end position="98"/>
    </location>
</feature>
<reference evidence="2" key="1">
    <citation type="submission" date="2023-03" db="EMBL/GenBank/DDBJ databases">
        <title>Massive genome expansion in bonnet fungi (Mycena s.s.) driven by repeated elements and novel gene families across ecological guilds.</title>
        <authorList>
            <consortium name="Lawrence Berkeley National Laboratory"/>
            <person name="Harder C.B."/>
            <person name="Miyauchi S."/>
            <person name="Viragh M."/>
            <person name="Kuo A."/>
            <person name="Thoen E."/>
            <person name="Andreopoulos B."/>
            <person name="Lu D."/>
            <person name="Skrede I."/>
            <person name="Drula E."/>
            <person name="Henrissat B."/>
            <person name="Morin E."/>
            <person name="Kohler A."/>
            <person name="Barry K."/>
            <person name="LaButti K."/>
            <person name="Morin E."/>
            <person name="Salamov A."/>
            <person name="Lipzen A."/>
            <person name="Mereny Z."/>
            <person name="Hegedus B."/>
            <person name="Baldrian P."/>
            <person name="Stursova M."/>
            <person name="Weitz H."/>
            <person name="Taylor A."/>
            <person name="Grigoriev I.V."/>
            <person name="Nagy L.G."/>
            <person name="Martin F."/>
            <person name="Kauserud H."/>
        </authorList>
    </citation>
    <scope>NUCLEOTIDE SEQUENCE</scope>
    <source>
        <strain evidence="2">CBHHK200</strain>
    </source>
</reference>
<proteinExistence type="predicted"/>
<comment type="caution">
    <text evidence="2">The sequence shown here is derived from an EMBL/GenBank/DDBJ whole genome shotgun (WGS) entry which is preliminary data.</text>
</comment>
<accession>A0AAD6X2Q0</accession>
<dbReference type="AlphaFoldDB" id="A0AAD6X2Q0"/>
<evidence type="ECO:0000313" key="3">
    <source>
        <dbReference type="Proteomes" id="UP001218188"/>
    </source>
</evidence>
<protein>
    <submittedName>
        <fullName evidence="2">Uncharacterized protein</fullName>
    </submittedName>
</protein>
<gene>
    <name evidence="2" type="ORF">C8F04DRAFT_1261744</name>
</gene>
<feature type="signal peptide" evidence="1">
    <location>
        <begin position="1"/>
        <end position="19"/>
    </location>
</feature>
<evidence type="ECO:0000256" key="1">
    <source>
        <dbReference type="SAM" id="SignalP"/>
    </source>
</evidence>
<organism evidence="2 3">
    <name type="scientific">Mycena alexandri</name>
    <dbReference type="NCBI Taxonomy" id="1745969"/>
    <lineage>
        <taxon>Eukaryota</taxon>
        <taxon>Fungi</taxon>
        <taxon>Dikarya</taxon>
        <taxon>Basidiomycota</taxon>
        <taxon>Agaricomycotina</taxon>
        <taxon>Agaricomycetes</taxon>
        <taxon>Agaricomycetidae</taxon>
        <taxon>Agaricales</taxon>
        <taxon>Marasmiineae</taxon>
        <taxon>Mycenaceae</taxon>
        <taxon>Mycena</taxon>
    </lineage>
</organism>
<name>A0AAD6X2Q0_9AGAR</name>
<dbReference type="EMBL" id="JARJCM010000071">
    <property type="protein sequence ID" value="KAJ7032661.1"/>
    <property type="molecule type" value="Genomic_DNA"/>
</dbReference>
<dbReference type="Proteomes" id="UP001218188">
    <property type="component" value="Unassembled WGS sequence"/>
</dbReference>
<evidence type="ECO:0000313" key="2">
    <source>
        <dbReference type="EMBL" id="KAJ7032661.1"/>
    </source>
</evidence>